<evidence type="ECO:0000313" key="4">
    <source>
        <dbReference type="Proteomes" id="UP000298656"/>
    </source>
</evidence>
<evidence type="ECO:0000259" key="2">
    <source>
        <dbReference type="Pfam" id="PF04738"/>
    </source>
</evidence>
<reference evidence="3 4" key="1">
    <citation type="submission" date="2019-05" db="EMBL/GenBank/DDBJ databases">
        <title>Burkholderia sp. DHOD12, isolated from subtropical forest soil.</title>
        <authorList>
            <person name="Gao Z.-H."/>
            <person name="Qiu L.-H."/>
        </authorList>
    </citation>
    <scope>NUCLEOTIDE SEQUENCE [LARGE SCALE GENOMIC DNA]</scope>
    <source>
        <strain evidence="3 4">DHOD12</strain>
    </source>
</reference>
<evidence type="ECO:0000313" key="3">
    <source>
        <dbReference type="EMBL" id="QCP55106.1"/>
    </source>
</evidence>
<dbReference type="OrthoDB" id="8428173at2"/>
<dbReference type="AlphaFoldDB" id="A0A4P8J2I1"/>
<accession>A0A4P8J2I1</accession>
<feature type="region of interest" description="Disordered" evidence="1">
    <location>
        <begin position="832"/>
        <end position="852"/>
    </location>
</feature>
<keyword evidence="4" id="KW-1185">Reference proteome</keyword>
<name>A0A4P8J2I1_9BURK</name>
<protein>
    <recommendedName>
        <fullName evidence="2">Lantibiotic dehydratase N-terminal domain-containing protein</fullName>
    </recommendedName>
</protein>
<feature type="domain" description="Lantibiotic dehydratase N-terminal" evidence="2">
    <location>
        <begin position="149"/>
        <end position="596"/>
    </location>
</feature>
<dbReference type="InterPro" id="IPR006827">
    <property type="entry name" value="Lant_deHydtase_N"/>
</dbReference>
<organism evidence="3 4">
    <name type="scientific">Trinickia violacea</name>
    <dbReference type="NCBI Taxonomy" id="2571746"/>
    <lineage>
        <taxon>Bacteria</taxon>
        <taxon>Pseudomonadati</taxon>
        <taxon>Pseudomonadota</taxon>
        <taxon>Betaproteobacteria</taxon>
        <taxon>Burkholderiales</taxon>
        <taxon>Burkholderiaceae</taxon>
        <taxon>Trinickia</taxon>
    </lineage>
</organism>
<sequence>MSCNACAVPCDSHQHGRRGVMTWSAFFWVRSAGFSFEALDGLGMLTEREDDVVRFGQWQAALGQCESCLVEMARKAAPESVAKLERRFTARAPLEMAELAAVIRDAAAPLLEARDAHLARLAECEAALCEAYERELPDCRQRIIDFIRSPQAREALYLSNPESMLRVDALLEHGGAARIDSRARQRYRLAWNYLQRLCAKNDTSSFFGPIAWGRFAGDAAPNLDMHTVPGPWLTSRKTFFEHWVVMRLADAVCADEALCDALPLELNPGCDLRGADLHVPVGKTVTLNSLGVRLIEIVKRAAQPLSARAVLEMLEAGGFVPSKSRAMLDLMRAKHVIQASFDIPPGSVEPIERLQGALLALDAPASATAVWVGICERLEALRIDFERGDLEARMAALEAMRELLSGVGVDLSRVQGQMYVGRFPVYEDCARNLHVEFGGDLERAIKDGLEPLMRLYEWLMRALAVRLHERCLAHWQLLSHKGAAVDLLTFLSSWKSADDTGESIMEAVRSMLQDGWAQVSVRHVRQDEVTLTVADFAILMAELDRHEPRAKHFMLPAACVHSPDFMVASPSLEAVRRGDFRIVVGEVHPGVHTVSQPVAQPFCPYATAIREEVEALLSPSTIVAADSPKSYQRSHIDWLDVDALAQVVLPGGGGHVARARRLRAGALELHLRDGILTCRDRASGAEQDLLTVMPTDLHRLGFALAGEVLAQSETRRLTFGRVLLKRRAWRFDDGFPQAADDPFEHAGHYLAWRSWASRRGLPSYVFVKCASEPKPIYVDFSNPFAIDLLAKWAKKGEPLLFSEMQPAPRDLWLTDEKGRYCCEFRTSHVHLGGPDTQPDPPMHGAEVCEGPA</sequence>
<evidence type="ECO:0000256" key="1">
    <source>
        <dbReference type="SAM" id="MobiDB-lite"/>
    </source>
</evidence>
<proteinExistence type="predicted"/>
<dbReference type="Proteomes" id="UP000298656">
    <property type="component" value="Chromosome 3"/>
</dbReference>
<dbReference type="EMBL" id="CP040079">
    <property type="protein sequence ID" value="QCP55106.1"/>
    <property type="molecule type" value="Genomic_DNA"/>
</dbReference>
<dbReference type="Pfam" id="PF04738">
    <property type="entry name" value="Lant_dehydr_N"/>
    <property type="match status" value="1"/>
</dbReference>
<dbReference type="KEGG" id="tvl:FAZ95_38920"/>
<gene>
    <name evidence="3" type="ORF">FAZ95_38920</name>
</gene>